<feature type="transmembrane region" description="Helical" evidence="1">
    <location>
        <begin position="57"/>
        <end position="76"/>
    </location>
</feature>
<keyword evidence="1" id="KW-0812">Transmembrane</keyword>
<reference evidence="2" key="1">
    <citation type="submission" date="2016-02" db="EMBL/GenBank/DDBJ databases">
        <title>WGS assembly of Manihot esculenta.</title>
        <authorList>
            <person name="Bredeson J.V."/>
            <person name="Prochnik S.E."/>
            <person name="Lyons J.B."/>
            <person name="Schmutz J."/>
            <person name="Grimwood J."/>
            <person name="Vrebalov J."/>
            <person name="Bart R.S."/>
            <person name="Amuge T."/>
            <person name="Ferguson M.E."/>
            <person name="Green R."/>
            <person name="Putnam N."/>
            <person name="Stites J."/>
            <person name="Rounsley S."/>
            <person name="Rokhsar D.S."/>
        </authorList>
    </citation>
    <scope>NUCLEOTIDE SEQUENCE [LARGE SCALE GENOMIC DNA]</scope>
    <source>
        <tissue evidence="2">Leaf</tissue>
    </source>
</reference>
<keyword evidence="1" id="KW-1133">Transmembrane helix</keyword>
<protein>
    <submittedName>
        <fullName evidence="2">Uncharacterized protein</fullName>
    </submittedName>
</protein>
<evidence type="ECO:0000256" key="1">
    <source>
        <dbReference type="SAM" id="Phobius"/>
    </source>
</evidence>
<dbReference type="AlphaFoldDB" id="A0A2C9VYU4"/>
<name>A0A2C9VYU4_MANES</name>
<organism evidence="2">
    <name type="scientific">Manihot esculenta</name>
    <name type="common">Cassava</name>
    <name type="synonym">Jatropha manihot</name>
    <dbReference type="NCBI Taxonomy" id="3983"/>
    <lineage>
        <taxon>Eukaryota</taxon>
        <taxon>Viridiplantae</taxon>
        <taxon>Streptophyta</taxon>
        <taxon>Embryophyta</taxon>
        <taxon>Tracheophyta</taxon>
        <taxon>Spermatophyta</taxon>
        <taxon>Magnoliopsida</taxon>
        <taxon>eudicotyledons</taxon>
        <taxon>Gunneridae</taxon>
        <taxon>Pentapetalae</taxon>
        <taxon>rosids</taxon>
        <taxon>fabids</taxon>
        <taxon>Malpighiales</taxon>
        <taxon>Euphorbiaceae</taxon>
        <taxon>Crotonoideae</taxon>
        <taxon>Manihoteae</taxon>
        <taxon>Manihot</taxon>
    </lineage>
</organism>
<proteinExistence type="predicted"/>
<dbReference type="EMBL" id="CM004390">
    <property type="protein sequence ID" value="OAY51616.1"/>
    <property type="molecule type" value="Genomic_DNA"/>
</dbReference>
<gene>
    <name evidence="2" type="ORF">MANES_04G020500</name>
</gene>
<evidence type="ECO:0000313" key="2">
    <source>
        <dbReference type="EMBL" id="OAY51616.1"/>
    </source>
</evidence>
<accession>A0A2C9VYU4</accession>
<sequence length="82" mass="9542">MTRTNREMVQIFFNPKPYFSIGALLCWCLSCFCSNACAATFLSYCQQQGSRVPFERSVFFLPFIEFLSFSCWIFLFDCSKIG</sequence>
<keyword evidence="1" id="KW-0472">Membrane</keyword>